<keyword evidence="10" id="KW-1185">Reference proteome</keyword>
<keyword evidence="5" id="KW-0325">Glycoprotein</keyword>
<dbReference type="OMA" id="GFDYWAD"/>
<evidence type="ECO:0000256" key="4">
    <source>
        <dbReference type="ARBA" id="ARBA00022801"/>
    </source>
</evidence>
<evidence type="ECO:0000313" key="10">
    <source>
        <dbReference type="Proteomes" id="UP000594261"/>
    </source>
</evidence>
<keyword evidence="3" id="KW-0319">Glycerol metabolism</keyword>
<evidence type="ECO:0000256" key="5">
    <source>
        <dbReference type="ARBA" id="ARBA00023180"/>
    </source>
</evidence>
<dbReference type="InterPro" id="IPR017946">
    <property type="entry name" value="PLC-like_Pdiesterase_TIM-brl"/>
</dbReference>
<feature type="domain" description="GP-PDE" evidence="8">
    <location>
        <begin position="55"/>
        <end position="354"/>
    </location>
</feature>
<dbReference type="PANTHER" id="PTHR43620">
    <property type="entry name" value="GLYCEROPHOSPHORYL DIESTER PHOSPHODIESTERASE"/>
    <property type="match status" value="1"/>
</dbReference>
<dbReference type="SUPFAM" id="SSF51695">
    <property type="entry name" value="PLC-like phosphodiesterases"/>
    <property type="match status" value="2"/>
</dbReference>
<dbReference type="Gene3D" id="3.20.20.190">
    <property type="entry name" value="Phosphatidylinositol (PI) phosphodiesterase"/>
    <property type="match status" value="2"/>
</dbReference>
<feature type="region of interest" description="Disordered" evidence="7">
    <location>
        <begin position="700"/>
        <end position="719"/>
    </location>
</feature>
<evidence type="ECO:0000256" key="6">
    <source>
        <dbReference type="ARBA" id="ARBA00047512"/>
    </source>
</evidence>
<evidence type="ECO:0000313" key="9">
    <source>
        <dbReference type="EnsemblPlants" id="QL02p092537:mrna"/>
    </source>
</evidence>
<dbReference type="PROSITE" id="PS51704">
    <property type="entry name" value="GP_PDE"/>
    <property type="match status" value="2"/>
</dbReference>
<dbReference type="CDD" id="cd08603">
    <property type="entry name" value="GDPD_SHV3_repeat_1"/>
    <property type="match status" value="1"/>
</dbReference>
<dbReference type="PANTHER" id="PTHR43620:SF44">
    <property type="entry name" value="GLYCEROPHOSPHODIESTER PHOSPHODIESTERASE GDPDL6-RELATED"/>
    <property type="match status" value="1"/>
</dbReference>
<dbReference type="Pfam" id="PF03009">
    <property type="entry name" value="GDPD"/>
    <property type="match status" value="2"/>
</dbReference>
<evidence type="ECO:0000256" key="7">
    <source>
        <dbReference type="SAM" id="MobiDB-lite"/>
    </source>
</evidence>
<dbReference type="FunCoup" id="A0A7N2R071">
    <property type="interactions" value="66"/>
</dbReference>
<evidence type="ECO:0000256" key="2">
    <source>
        <dbReference type="ARBA" id="ARBA00022729"/>
    </source>
</evidence>
<dbReference type="InParanoid" id="A0A7N2R071"/>
<accession>A0A7N2R071</accession>
<dbReference type="GO" id="GO:0008889">
    <property type="term" value="F:glycerophosphodiester phosphodiesterase activity"/>
    <property type="evidence" value="ECO:0007669"/>
    <property type="project" value="UniProtKB-EC"/>
</dbReference>
<dbReference type="EnsemblPlants" id="QL02p092537:mrna">
    <property type="protein sequence ID" value="QL02p092537:mrna"/>
    <property type="gene ID" value="QL02p092537"/>
</dbReference>
<dbReference type="FunFam" id="3.20.20.190:FF:000013">
    <property type="entry name" value="Glycerophosphodiester phosphodiesterase GDPDL3"/>
    <property type="match status" value="1"/>
</dbReference>
<proteinExistence type="predicted"/>
<dbReference type="EC" id="3.1.4.46" evidence="1"/>
<dbReference type="Gramene" id="QL02p092537:mrna">
    <property type="protein sequence ID" value="QL02p092537:mrna"/>
    <property type="gene ID" value="QL02p092537"/>
</dbReference>
<keyword evidence="2" id="KW-0732">Signal</keyword>
<keyword evidence="4" id="KW-0378">Hydrolase</keyword>
<protein>
    <recommendedName>
        <fullName evidence="1">glycerophosphodiester phosphodiesterase</fullName>
        <ecNumber evidence="1">3.1.4.46</ecNumber>
    </recommendedName>
</protein>
<dbReference type="CDD" id="cd08604">
    <property type="entry name" value="GDPD_SHV3_repeat_2"/>
    <property type="match status" value="1"/>
</dbReference>
<sequence length="784" mass="85575">MTEPEQDDQVLVFHFLVDTFSFRAELYIKEMADFKCSYQVEFAIHSVILLPGKRPIVIARGGFTGMFPESSSFANQMTQTLSLPDTATLCNLQLTKDGIGICLSGVTLDNSTNINLIFPKDKKNYTVNGKEVSGWFSLDYTSDQLFSNVSLVQNVLSRSSMFDLLAPISTVEDVTGIKPAQFWLNVQYDTFYTQHKQSPATFVQKALRFMGINYISSPEVGFLKSMVGKVNKIKTKLIFQVLGADEIEPTTNKKYSSLLEDLASIKSYASGILVPKEYILSVKADKYLGAPTTLVSDAHKQGLEVYASGFSNDLISSYNYSYDPSQEYLHFIDNSQFSVDGVLTDFPPTASEAIGCFANNKQVKPAKGNPLIITKNGASGIYPGATDLAYQQAVDDGADIIDCSVQMSKDGVAFCLDSADLMGSTTVISSFISRSNVVQEIQPNAGVFSFDLTWSEIQTLKPQIATVFKDFPRNPAYKNSGKFVTLAEFLEFAKAKGASGILINIQNAAYLASKKGLDIVGSVTTALSNATFDKQSTQSVLIQSDDTSVLSKFKSVPTYKRVLYIEEKVGDAPKQSVEEIKKYADAVAVTRATIIEVTDFFTTDFTSVVEEFQKANISVFVYVLRNEYITLAFDYFSDPIVEIATFVTGIGVDGIITEYPGTASNYIRSPCTNTDKPEYNILPVEAGSLLSLAPPEVQPPAAAPLPPLDSADVVDPPLPPVANISTASSPVAEASQPSASTISFANVAKMDLSLMAIMVLSLLSIEKMMNDDDDDEEEEEDEDD</sequence>
<evidence type="ECO:0000256" key="1">
    <source>
        <dbReference type="ARBA" id="ARBA00012247"/>
    </source>
</evidence>
<evidence type="ECO:0000259" key="8">
    <source>
        <dbReference type="PROSITE" id="PS51704"/>
    </source>
</evidence>
<evidence type="ECO:0000256" key="3">
    <source>
        <dbReference type="ARBA" id="ARBA00022798"/>
    </source>
</evidence>
<organism evidence="9 10">
    <name type="scientific">Quercus lobata</name>
    <name type="common">Valley oak</name>
    <dbReference type="NCBI Taxonomy" id="97700"/>
    <lineage>
        <taxon>Eukaryota</taxon>
        <taxon>Viridiplantae</taxon>
        <taxon>Streptophyta</taxon>
        <taxon>Embryophyta</taxon>
        <taxon>Tracheophyta</taxon>
        <taxon>Spermatophyta</taxon>
        <taxon>Magnoliopsida</taxon>
        <taxon>eudicotyledons</taxon>
        <taxon>Gunneridae</taxon>
        <taxon>Pentapetalae</taxon>
        <taxon>rosids</taxon>
        <taxon>fabids</taxon>
        <taxon>Fagales</taxon>
        <taxon>Fagaceae</taxon>
        <taxon>Quercus</taxon>
    </lineage>
</organism>
<dbReference type="AlphaFoldDB" id="A0A7N2R071"/>
<comment type="catalytic activity">
    <reaction evidence="6">
        <text>a sn-glycero-3-phosphodiester + H2O = an alcohol + sn-glycerol 3-phosphate + H(+)</text>
        <dbReference type="Rhea" id="RHEA:12969"/>
        <dbReference type="ChEBI" id="CHEBI:15377"/>
        <dbReference type="ChEBI" id="CHEBI:15378"/>
        <dbReference type="ChEBI" id="CHEBI:30879"/>
        <dbReference type="ChEBI" id="CHEBI:57597"/>
        <dbReference type="ChEBI" id="CHEBI:83408"/>
        <dbReference type="EC" id="3.1.4.46"/>
    </reaction>
</comment>
<dbReference type="GO" id="GO:0006629">
    <property type="term" value="P:lipid metabolic process"/>
    <property type="evidence" value="ECO:0007669"/>
    <property type="project" value="InterPro"/>
</dbReference>
<reference evidence="9" key="2">
    <citation type="submission" date="2021-01" db="UniProtKB">
        <authorList>
            <consortium name="EnsemblPlants"/>
        </authorList>
    </citation>
    <scope>IDENTIFICATION</scope>
</reference>
<name>A0A7N2R071_QUELO</name>
<dbReference type="GO" id="GO:0006071">
    <property type="term" value="P:glycerol metabolic process"/>
    <property type="evidence" value="ECO:0007669"/>
    <property type="project" value="UniProtKB-KW"/>
</dbReference>
<dbReference type="InterPro" id="IPR030395">
    <property type="entry name" value="GP_PDE_dom"/>
</dbReference>
<reference evidence="10" key="1">
    <citation type="journal article" date="2016" name="G3 (Bethesda)">
        <title>First Draft Assembly and Annotation of the Genome of a California Endemic Oak Quercus lobata Nee (Fagaceae).</title>
        <authorList>
            <person name="Sork V.L."/>
            <person name="Fitz-Gibbon S.T."/>
            <person name="Puiu D."/>
            <person name="Crepeau M."/>
            <person name="Gugger P.F."/>
            <person name="Sherman R."/>
            <person name="Stevens K."/>
            <person name="Langley C.H."/>
            <person name="Pellegrini M."/>
            <person name="Salzberg S.L."/>
        </authorList>
    </citation>
    <scope>NUCLEOTIDE SEQUENCE [LARGE SCALE GENOMIC DNA]</scope>
    <source>
        <strain evidence="10">cv. SW786</strain>
    </source>
</reference>
<dbReference type="Proteomes" id="UP000594261">
    <property type="component" value="Chromosome 2"/>
</dbReference>
<feature type="domain" description="GP-PDE" evidence="8">
    <location>
        <begin position="370"/>
        <end position="667"/>
    </location>
</feature>
<dbReference type="FunFam" id="3.20.20.190:FF:000011">
    <property type="entry name" value="Glycerophosphodiester phosphodiesterase GDPDL3"/>
    <property type="match status" value="1"/>
</dbReference>